<evidence type="ECO:0000313" key="3">
    <source>
        <dbReference type="Proteomes" id="UP000078284"/>
    </source>
</evidence>
<accession>A0A178WCJ8</accession>
<proteinExistence type="predicted"/>
<gene>
    <name evidence="2" type="ordered locus">AXX17_At1g24590</name>
</gene>
<dbReference type="EMBL" id="LUHQ01000001">
    <property type="protein sequence ID" value="OAP15926.1"/>
    <property type="molecule type" value="Genomic_DNA"/>
</dbReference>
<organism evidence="2 3">
    <name type="scientific">Arabidopsis thaliana</name>
    <name type="common">Mouse-ear cress</name>
    <dbReference type="NCBI Taxonomy" id="3702"/>
    <lineage>
        <taxon>Eukaryota</taxon>
        <taxon>Viridiplantae</taxon>
        <taxon>Streptophyta</taxon>
        <taxon>Embryophyta</taxon>
        <taxon>Tracheophyta</taxon>
        <taxon>Spermatophyta</taxon>
        <taxon>Magnoliopsida</taxon>
        <taxon>eudicotyledons</taxon>
        <taxon>Gunneridae</taxon>
        <taxon>Pentapetalae</taxon>
        <taxon>rosids</taxon>
        <taxon>malvids</taxon>
        <taxon>Brassicales</taxon>
        <taxon>Brassicaceae</taxon>
        <taxon>Camelineae</taxon>
        <taxon>Arabidopsis</taxon>
    </lineage>
</organism>
<evidence type="ECO:0000313" key="2">
    <source>
        <dbReference type="EMBL" id="OAP15926.1"/>
    </source>
</evidence>
<feature type="transmembrane region" description="Helical" evidence="1">
    <location>
        <begin position="13"/>
        <end position="35"/>
    </location>
</feature>
<protein>
    <recommendedName>
        <fullName evidence="4">Transmembrane protein</fullName>
    </recommendedName>
</protein>
<evidence type="ECO:0000256" key="1">
    <source>
        <dbReference type="SAM" id="Phobius"/>
    </source>
</evidence>
<evidence type="ECO:0008006" key="4">
    <source>
        <dbReference type="Google" id="ProtNLM"/>
    </source>
</evidence>
<sequence length="62" mass="7070">MGDIGFSTHHNQIIYKTATMLLLYLSRLFCHALWLRCSLGGSYYVSLRHATSTCLLACYLLQ</sequence>
<dbReference type="AlphaFoldDB" id="A0A178WCJ8"/>
<keyword evidence="1" id="KW-0472">Membrane</keyword>
<comment type="caution">
    <text evidence="2">The sequence shown here is derived from an EMBL/GenBank/DDBJ whole genome shotgun (WGS) entry which is preliminary data.</text>
</comment>
<name>A0A178WCJ8_ARATH</name>
<keyword evidence="1" id="KW-1133">Transmembrane helix</keyword>
<keyword evidence="1" id="KW-0812">Transmembrane</keyword>
<dbReference type="Proteomes" id="UP000078284">
    <property type="component" value="Chromosome 1"/>
</dbReference>
<reference evidence="3" key="1">
    <citation type="journal article" date="2016" name="Proc. Natl. Acad. Sci. U.S.A.">
        <title>Chromosome-level assembly of Arabidopsis thaliana Ler reveals the extent of translocation and inversion polymorphisms.</title>
        <authorList>
            <person name="Zapata L."/>
            <person name="Ding J."/>
            <person name="Willing E.M."/>
            <person name="Hartwig B."/>
            <person name="Bezdan D."/>
            <person name="Jiao W.B."/>
            <person name="Patel V."/>
            <person name="Velikkakam James G."/>
            <person name="Koornneef M."/>
            <person name="Ossowski S."/>
            <person name="Schneeberger K."/>
        </authorList>
    </citation>
    <scope>NUCLEOTIDE SEQUENCE [LARGE SCALE GENOMIC DNA]</scope>
    <source>
        <strain evidence="3">cv. Landsberg erecta</strain>
    </source>
</reference>